<dbReference type="OrthoDB" id="796912at2"/>
<name>A0A4Q1V2Z3_9BRAD</name>
<keyword evidence="2" id="KW-1185">Reference proteome</keyword>
<comment type="caution">
    <text evidence="1">The sequence shown here is derived from an EMBL/GenBank/DDBJ whole genome shotgun (WGS) entry which is preliminary data.</text>
</comment>
<evidence type="ECO:0000313" key="2">
    <source>
        <dbReference type="Proteomes" id="UP000290819"/>
    </source>
</evidence>
<protein>
    <submittedName>
        <fullName evidence="1">Uncharacterized protein</fullName>
    </submittedName>
</protein>
<dbReference type="RefSeq" id="WP_129271926.1">
    <property type="nucleotide sequence ID" value="NZ_MZXW01000021.1"/>
</dbReference>
<accession>A0A4Q1V2Z3</accession>
<dbReference type="Proteomes" id="UP000290819">
    <property type="component" value="Unassembled WGS sequence"/>
</dbReference>
<dbReference type="EMBL" id="MZXW01000021">
    <property type="protein sequence ID" value="RXT45728.1"/>
    <property type="molecule type" value="Genomic_DNA"/>
</dbReference>
<dbReference type="AlphaFoldDB" id="A0A4Q1V2Z3"/>
<reference evidence="1 2" key="1">
    <citation type="submission" date="2017-03" db="EMBL/GenBank/DDBJ databases">
        <authorList>
            <person name="Safronova V.I."/>
            <person name="Sazanova A.L."/>
            <person name="Chirak E.R."/>
        </authorList>
    </citation>
    <scope>NUCLEOTIDE SEQUENCE [LARGE SCALE GENOMIC DNA]</scope>
    <source>
        <strain evidence="1 2">Opo-243</strain>
    </source>
</reference>
<organism evidence="1 2">
    <name type="scientific">Bradyrhizobium betae</name>
    <dbReference type="NCBI Taxonomy" id="244734"/>
    <lineage>
        <taxon>Bacteria</taxon>
        <taxon>Pseudomonadati</taxon>
        <taxon>Pseudomonadota</taxon>
        <taxon>Alphaproteobacteria</taxon>
        <taxon>Hyphomicrobiales</taxon>
        <taxon>Nitrobacteraceae</taxon>
        <taxon>Bradyrhizobium</taxon>
    </lineage>
</organism>
<gene>
    <name evidence="1" type="ORF">B5V03_18845</name>
</gene>
<proteinExistence type="predicted"/>
<evidence type="ECO:0000313" key="1">
    <source>
        <dbReference type="EMBL" id="RXT45728.1"/>
    </source>
</evidence>
<sequence>MADKLSTGLSMLPLDHPLWKKLDDAHRDRDIPQLLARLSEAWDDESARSLLWDCLCHQGTCYGATYAAIPHLLTIAQVDANRHQRLEIALFCGYVVLNALMPGHQGEDQSLSGLPQTLEEWDQKLDCYRDLVARLEGPGRLNAHHERTILLPRYKQILLAGAIVGSDLGTIEEIRREFLSSLTAVSEICERALLENRGDENVVMPLLGGLAATDRRLDLGHLFHQGREGWLKCRQCRLDYQYALFGSQVVLYAEEGSSTSAAGFDQRPLLDLKEGTASRCDVLVEPVDDSKALVSSIGRMILLADRAQARSPAVLLRHFLGSFRCRRCGTSAPVCGD</sequence>